<dbReference type="EMBL" id="CP063458">
    <property type="protein sequence ID" value="QOV90536.1"/>
    <property type="molecule type" value="Genomic_DNA"/>
</dbReference>
<dbReference type="AlphaFoldDB" id="A0A7M2WYI8"/>
<dbReference type="Proteomes" id="UP000593765">
    <property type="component" value="Chromosome"/>
</dbReference>
<name>A0A7M2WYI8_9BACT</name>
<sequence length="137" mass="15878">MAGVRETLAGIERIDVSLGCWDQADKTDLLASWQSVMPRAEEKRKLLVDDEVLCTLFERLADATEPAKQNFRFVLGLILMRKRMVIYDQTRREEGRDIWVVRMKGRQDTLELIDPKLNAEQTLEVSQQMGQILNEEL</sequence>
<evidence type="ECO:0000313" key="2">
    <source>
        <dbReference type="Proteomes" id="UP000593765"/>
    </source>
</evidence>
<reference evidence="1 2" key="1">
    <citation type="submission" date="2020-10" db="EMBL/GenBank/DDBJ databases">
        <title>Wide distribution of Phycisphaera-like planctomycetes from WD2101 soil group in peatlands and genome analysis of the first cultivated representative.</title>
        <authorList>
            <person name="Dedysh S.N."/>
            <person name="Beletsky A.V."/>
            <person name="Ivanova A."/>
            <person name="Kulichevskaya I.S."/>
            <person name="Suzina N.E."/>
            <person name="Philippov D.A."/>
            <person name="Rakitin A.L."/>
            <person name="Mardanov A.V."/>
            <person name="Ravin N.V."/>
        </authorList>
    </citation>
    <scope>NUCLEOTIDE SEQUENCE [LARGE SCALE GENOMIC DNA]</scope>
    <source>
        <strain evidence="1 2">M1803</strain>
    </source>
</reference>
<organism evidence="1 2">
    <name type="scientific">Humisphaera borealis</name>
    <dbReference type="NCBI Taxonomy" id="2807512"/>
    <lineage>
        <taxon>Bacteria</taxon>
        <taxon>Pseudomonadati</taxon>
        <taxon>Planctomycetota</taxon>
        <taxon>Phycisphaerae</taxon>
        <taxon>Tepidisphaerales</taxon>
        <taxon>Tepidisphaeraceae</taxon>
        <taxon>Humisphaera</taxon>
    </lineage>
</organism>
<dbReference type="RefSeq" id="WP_206293624.1">
    <property type="nucleotide sequence ID" value="NZ_CP063458.1"/>
</dbReference>
<keyword evidence="2" id="KW-1185">Reference proteome</keyword>
<protein>
    <submittedName>
        <fullName evidence="1">Uncharacterized protein</fullName>
    </submittedName>
</protein>
<gene>
    <name evidence="1" type="ORF">IPV69_03980</name>
</gene>
<dbReference type="KEGG" id="hbs:IPV69_03980"/>
<proteinExistence type="predicted"/>
<accession>A0A7M2WYI8</accession>
<evidence type="ECO:0000313" key="1">
    <source>
        <dbReference type="EMBL" id="QOV90536.1"/>
    </source>
</evidence>